<dbReference type="InterPro" id="IPR001647">
    <property type="entry name" value="HTH_TetR"/>
</dbReference>
<proteinExistence type="predicted"/>
<comment type="caution">
    <text evidence="7">The sequence shown here is derived from an EMBL/GenBank/DDBJ whole genome shotgun (WGS) entry which is preliminary data.</text>
</comment>
<dbReference type="Proteomes" id="UP000598146">
    <property type="component" value="Unassembled WGS sequence"/>
</dbReference>
<dbReference type="PANTHER" id="PTHR30055:SF234">
    <property type="entry name" value="HTH-TYPE TRANSCRIPTIONAL REGULATOR BETI"/>
    <property type="match status" value="1"/>
</dbReference>
<feature type="region of interest" description="Disordered" evidence="5">
    <location>
        <begin position="1"/>
        <end position="27"/>
    </location>
</feature>
<dbReference type="PROSITE" id="PS50977">
    <property type="entry name" value="HTH_TETR_2"/>
    <property type="match status" value="1"/>
</dbReference>
<dbReference type="PANTHER" id="PTHR30055">
    <property type="entry name" value="HTH-TYPE TRANSCRIPTIONAL REGULATOR RUTR"/>
    <property type="match status" value="1"/>
</dbReference>
<evidence type="ECO:0000256" key="2">
    <source>
        <dbReference type="ARBA" id="ARBA00023125"/>
    </source>
</evidence>
<accession>A0A931CID2</accession>
<keyword evidence="8" id="KW-1185">Reference proteome</keyword>
<dbReference type="EMBL" id="JADQTO010000022">
    <property type="protein sequence ID" value="MBG0566718.1"/>
    <property type="molecule type" value="Genomic_DNA"/>
</dbReference>
<evidence type="ECO:0000256" key="4">
    <source>
        <dbReference type="PROSITE-ProRule" id="PRU00335"/>
    </source>
</evidence>
<dbReference type="AlphaFoldDB" id="A0A931CID2"/>
<feature type="domain" description="HTH tetR-type" evidence="6">
    <location>
        <begin position="28"/>
        <end position="88"/>
    </location>
</feature>
<keyword evidence="2 4" id="KW-0238">DNA-binding</keyword>
<dbReference type="GO" id="GO:0003700">
    <property type="term" value="F:DNA-binding transcription factor activity"/>
    <property type="evidence" value="ECO:0007669"/>
    <property type="project" value="TreeGrafter"/>
</dbReference>
<feature type="DNA-binding region" description="H-T-H motif" evidence="4">
    <location>
        <begin position="51"/>
        <end position="70"/>
    </location>
</feature>
<sequence>MTDPVNRATKPDRPAQPGPRLSRAEQARATRRRIIAAAAEQFVARGYGATLLEQVAEQAGVAVQTVYFHFGNKRTLLKHVMDVAAVGDDEPVPLLERPWFKQIQEETEPRRIIHRWLDGSRQIVHRVAPLMRVMRGAIGTDPELAAQWATNQQQTRTAFGVLAQLLAARDALRPGLDVDQARDIAFTVGNVETYLQFTDVCGWTADQWQERTAAILTACLLTEDGRRP</sequence>
<name>A0A931CID2_9ACTN</name>
<dbReference type="SUPFAM" id="SSF46689">
    <property type="entry name" value="Homeodomain-like"/>
    <property type="match status" value="1"/>
</dbReference>
<organism evidence="7 8">
    <name type="scientific">Actinoplanes aureus</name>
    <dbReference type="NCBI Taxonomy" id="2792083"/>
    <lineage>
        <taxon>Bacteria</taxon>
        <taxon>Bacillati</taxon>
        <taxon>Actinomycetota</taxon>
        <taxon>Actinomycetes</taxon>
        <taxon>Micromonosporales</taxon>
        <taxon>Micromonosporaceae</taxon>
        <taxon>Actinoplanes</taxon>
    </lineage>
</organism>
<evidence type="ECO:0000313" key="7">
    <source>
        <dbReference type="EMBL" id="MBG0566718.1"/>
    </source>
</evidence>
<dbReference type="RefSeq" id="WP_196418490.1">
    <property type="nucleotide sequence ID" value="NZ_JADQTO010000022.1"/>
</dbReference>
<dbReference type="GO" id="GO:0000976">
    <property type="term" value="F:transcription cis-regulatory region binding"/>
    <property type="evidence" value="ECO:0007669"/>
    <property type="project" value="TreeGrafter"/>
</dbReference>
<protein>
    <submittedName>
        <fullName evidence="7">TetR/AcrR family transcriptional regulator</fullName>
    </submittedName>
</protein>
<evidence type="ECO:0000256" key="1">
    <source>
        <dbReference type="ARBA" id="ARBA00023015"/>
    </source>
</evidence>
<evidence type="ECO:0000256" key="5">
    <source>
        <dbReference type="SAM" id="MobiDB-lite"/>
    </source>
</evidence>
<dbReference type="Pfam" id="PF00440">
    <property type="entry name" value="TetR_N"/>
    <property type="match status" value="1"/>
</dbReference>
<evidence type="ECO:0000259" key="6">
    <source>
        <dbReference type="PROSITE" id="PS50977"/>
    </source>
</evidence>
<keyword evidence="3" id="KW-0804">Transcription</keyword>
<evidence type="ECO:0000256" key="3">
    <source>
        <dbReference type="ARBA" id="ARBA00023163"/>
    </source>
</evidence>
<keyword evidence="1" id="KW-0805">Transcription regulation</keyword>
<reference evidence="7" key="1">
    <citation type="submission" date="2020-11" db="EMBL/GenBank/DDBJ databases">
        <title>Isolation and identification of active actinomycetes.</title>
        <authorList>
            <person name="Sun X."/>
        </authorList>
    </citation>
    <scope>NUCLEOTIDE SEQUENCE</scope>
    <source>
        <strain evidence="7">NEAU-A11</strain>
    </source>
</reference>
<dbReference type="InterPro" id="IPR050109">
    <property type="entry name" value="HTH-type_TetR-like_transc_reg"/>
</dbReference>
<gene>
    <name evidence="7" type="ORF">I4J89_35260</name>
</gene>
<dbReference type="Gene3D" id="1.10.357.10">
    <property type="entry name" value="Tetracycline Repressor, domain 2"/>
    <property type="match status" value="1"/>
</dbReference>
<evidence type="ECO:0000313" key="8">
    <source>
        <dbReference type="Proteomes" id="UP000598146"/>
    </source>
</evidence>
<dbReference type="PRINTS" id="PR00455">
    <property type="entry name" value="HTHTETR"/>
</dbReference>
<dbReference type="InterPro" id="IPR009057">
    <property type="entry name" value="Homeodomain-like_sf"/>
</dbReference>